<dbReference type="InterPro" id="IPR042573">
    <property type="entry name" value="GNAT_acetyltra_N"/>
</dbReference>
<comment type="caution">
    <text evidence="2">The sequence shown here is derived from an EMBL/GenBank/DDBJ whole genome shotgun (WGS) entry which is preliminary data.</text>
</comment>
<dbReference type="Proteomes" id="UP000838686">
    <property type="component" value="Unassembled WGS sequence"/>
</dbReference>
<dbReference type="PANTHER" id="PTHR31143:SF2">
    <property type="entry name" value="FR47-LIKE DOMAIN-CONTAINING PROTEIN-RELATED"/>
    <property type="match status" value="1"/>
</dbReference>
<protein>
    <recommendedName>
        <fullName evidence="1">N-acetyltransferase domain-containing protein</fullName>
    </recommendedName>
</protein>
<reference evidence="2" key="1">
    <citation type="submission" date="2022-01" db="EMBL/GenBank/DDBJ databases">
        <authorList>
            <person name="Criscuolo A."/>
        </authorList>
    </citation>
    <scope>NUCLEOTIDE SEQUENCE</scope>
    <source>
        <strain evidence="2">CIP111893</strain>
    </source>
</reference>
<evidence type="ECO:0000313" key="3">
    <source>
        <dbReference type="Proteomes" id="UP000838686"/>
    </source>
</evidence>
<dbReference type="Gene3D" id="3.40.630.110">
    <property type="entry name" value="GNAT acetyltransferase-like"/>
    <property type="match status" value="1"/>
</dbReference>
<name>A0ABM9CQU8_9BACL</name>
<evidence type="ECO:0000259" key="1">
    <source>
        <dbReference type="PROSITE" id="PS51186"/>
    </source>
</evidence>
<dbReference type="InterPro" id="IPR027365">
    <property type="entry name" value="GNAT_acetyltra_YdfB-like"/>
</dbReference>
<dbReference type="EMBL" id="CAKMMF010000037">
    <property type="protein sequence ID" value="CAH1221827.1"/>
    <property type="molecule type" value="Genomic_DNA"/>
</dbReference>
<organism evidence="2 3">
    <name type="scientific">Paenibacillus plantiphilus</name>
    <dbReference type="NCBI Taxonomy" id="2905650"/>
    <lineage>
        <taxon>Bacteria</taxon>
        <taxon>Bacillati</taxon>
        <taxon>Bacillota</taxon>
        <taxon>Bacilli</taxon>
        <taxon>Bacillales</taxon>
        <taxon>Paenibacillaceae</taxon>
        <taxon>Paenibacillus</taxon>
    </lineage>
</organism>
<dbReference type="PANTHER" id="PTHR31143">
    <property type="match status" value="1"/>
</dbReference>
<dbReference type="InterPro" id="IPR016181">
    <property type="entry name" value="Acyl_CoA_acyltransferase"/>
</dbReference>
<keyword evidence="3" id="KW-1185">Reference proteome</keyword>
<dbReference type="SUPFAM" id="SSF55729">
    <property type="entry name" value="Acyl-CoA N-acyltransferases (Nat)"/>
    <property type="match status" value="1"/>
</dbReference>
<feature type="domain" description="N-acetyltransferase" evidence="1">
    <location>
        <begin position="144"/>
        <end position="280"/>
    </location>
</feature>
<dbReference type="Gene3D" id="3.40.630.30">
    <property type="match status" value="1"/>
</dbReference>
<dbReference type="InterPro" id="IPR000182">
    <property type="entry name" value="GNAT_dom"/>
</dbReference>
<proteinExistence type="predicted"/>
<sequence>MIKELEVQQYAAIRPLLEGMGRNPVIEGVIDGNNRGRIFADHAQAPTAAFVWAKNEMFYLLGAGGEQSKGFNGQLEHFIIQTIKPLALADGEDYFNMEIPSYPCWQSTIDSYFRNQLNRGERVPFIFRRDQFQLRRLANTASLASGYELRAIDRIAIEMDTERTMTKEILKFWESIEQFMSMGIGYCVMKGHEVVGTCLSVFVSGDDYEIGINTYNTEHRGKGLATAMAMHFITACLHRGGVPHWTTESFRLDSIAIANKLGFEQLPNYPVYYHSFEELL</sequence>
<dbReference type="PROSITE" id="PS51186">
    <property type="entry name" value="GNAT"/>
    <property type="match status" value="1"/>
</dbReference>
<evidence type="ECO:0000313" key="2">
    <source>
        <dbReference type="EMBL" id="CAH1221827.1"/>
    </source>
</evidence>
<gene>
    <name evidence="2" type="ORF">PAECIP111893_04784</name>
</gene>
<accession>A0ABM9CQU8</accession>
<dbReference type="Pfam" id="PF12746">
    <property type="entry name" value="GNAT_acetyltran"/>
    <property type="match status" value="1"/>
</dbReference>